<name>H1PTS6_9FUSO</name>
<keyword evidence="1" id="KW-1133">Transmembrane helix</keyword>
<reference evidence="2 3" key="1">
    <citation type="submission" date="2012-07" db="EMBL/GenBank/DDBJ databases">
        <title>The Genome Sequence of Fusobacterium ulcerans 12_1B.</title>
        <authorList>
            <consortium name="The Broad Institute Genome Sequencing Platform"/>
            <person name="Earl A."/>
            <person name="Ward D."/>
            <person name="Feldgarden M."/>
            <person name="Gevers D."/>
            <person name="Strauss J."/>
            <person name="Ambrose C.E."/>
            <person name="Allen-Vercoe E."/>
            <person name="Walker B."/>
            <person name="Young S.K."/>
            <person name="Zeng Q."/>
            <person name="Gargeya S."/>
            <person name="Fitzgerald M."/>
            <person name="Haas B."/>
            <person name="Abouelleil A."/>
            <person name="Alvarado L."/>
            <person name="Arachchi H.M."/>
            <person name="Berlin A.M."/>
            <person name="Chapman S.B."/>
            <person name="Goldberg J."/>
            <person name="Griggs A."/>
            <person name="Gujja S."/>
            <person name="Hansen M."/>
            <person name="Howarth C."/>
            <person name="Imamovic A."/>
            <person name="Larimer J."/>
            <person name="McCowen C."/>
            <person name="Montmayeur A."/>
            <person name="Murphy C."/>
            <person name="Neiman D."/>
            <person name="Pearson M."/>
            <person name="Priest M."/>
            <person name="Roberts A."/>
            <person name="Saif S."/>
            <person name="Shea T."/>
            <person name="Sisk P."/>
            <person name="Sykes S."/>
            <person name="Wortman J."/>
            <person name="Nusbaum C."/>
            <person name="Birren B."/>
        </authorList>
    </citation>
    <scope>NUCLEOTIDE SEQUENCE [LARGE SCALE GENOMIC DNA]</scope>
    <source>
        <strain evidence="2 3">12_1B</strain>
    </source>
</reference>
<evidence type="ECO:0000313" key="2">
    <source>
        <dbReference type="EMBL" id="EHO80746.1"/>
    </source>
</evidence>
<accession>H1PTS6</accession>
<protein>
    <submittedName>
        <fullName evidence="2">Uncharacterized protein</fullName>
    </submittedName>
</protein>
<evidence type="ECO:0000313" key="3">
    <source>
        <dbReference type="Proteomes" id="UP000003233"/>
    </source>
</evidence>
<gene>
    <name evidence="2" type="ORF">HMPREF0402_01819</name>
</gene>
<dbReference type="HOGENOM" id="CLU_3389622_0_0_0"/>
<dbReference type="EMBL" id="AGWJ02000021">
    <property type="protein sequence ID" value="EHO80746.1"/>
    <property type="molecule type" value="Genomic_DNA"/>
</dbReference>
<dbReference type="BioCyc" id="FSP457404-HMP:GTSQ-1829-MONOMER"/>
<evidence type="ECO:0000256" key="1">
    <source>
        <dbReference type="SAM" id="Phobius"/>
    </source>
</evidence>
<keyword evidence="3" id="KW-1185">Reference proteome</keyword>
<comment type="caution">
    <text evidence="2">The sequence shown here is derived from an EMBL/GenBank/DDBJ whole genome shotgun (WGS) entry which is preliminary data.</text>
</comment>
<dbReference type="Proteomes" id="UP000003233">
    <property type="component" value="Unassembled WGS sequence"/>
</dbReference>
<feature type="transmembrane region" description="Helical" evidence="1">
    <location>
        <begin position="6"/>
        <end position="26"/>
    </location>
</feature>
<keyword evidence="1" id="KW-0472">Membrane</keyword>
<keyword evidence="1" id="KW-0812">Transmembrane</keyword>
<dbReference type="AlphaFoldDB" id="H1PTS6"/>
<organism evidence="2 3">
    <name type="scientific">Fusobacterium ulcerans 12-1B</name>
    <dbReference type="NCBI Taxonomy" id="457404"/>
    <lineage>
        <taxon>Bacteria</taxon>
        <taxon>Fusobacteriati</taxon>
        <taxon>Fusobacteriota</taxon>
        <taxon>Fusobacteriia</taxon>
        <taxon>Fusobacteriales</taxon>
        <taxon>Fusobacteriaceae</taxon>
        <taxon>Fusobacterium</taxon>
    </lineage>
</organism>
<sequence>MVNTIFIFSTGVIIGMAASIIFRELYNLKNKK</sequence>
<proteinExistence type="predicted"/>